<feature type="domain" description="DUF3048" evidence="2">
    <location>
        <begin position="93"/>
        <end position="231"/>
    </location>
</feature>
<dbReference type="InterPro" id="IPR035328">
    <property type="entry name" value="DUF3048_C"/>
</dbReference>
<organism evidence="4 5">
    <name type="scientific">Cellulomonas carbonis T26</name>
    <dbReference type="NCBI Taxonomy" id="947969"/>
    <lineage>
        <taxon>Bacteria</taxon>
        <taxon>Bacillati</taxon>
        <taxon>Actinomycetota</taxon>
        <taxon>Actinomycetes</taxon>
        <taxon>Micrococcales</taxon>
        <taxon>Cellulomonadaceae</taxon>
        <taxon>Cellulomonas</taxon>
    </lineage>
</organism>
<feature type="domain" description="DUF3048" evidence="3">
    <location>
        <begin position="262"/>
        <end position="375"/>
    </location>
</feature>
<proteinExistence type="predicted"/>
<dbReference type="AlphaFoldDB" id="A0A0A0BSK7"/>
<dbReference type="Gene3D" id="3.50.90.10">
    <property type="entry name" value="YerB-like"/>
    <property type="match status" value="1"/>
</dbReference>
<protein>
    <recommendedName>
        <fullName evidence="6">DUF3048 domain-containing protein</fullName>
    </recommendedName>
</protein>
<gene>
    <name evidence="4" type="ORF">N868_10400</name>
</gene>
<evidence type="ECO:0000259" key="2">
    <source>
        <dbReference type="Pfam" id="PF11258"/>
    </source>
</evidence>
<dbReference type="RefSeq" id="WP_229734618.1">
    <property type="nucleotide sequence ID" value="NZ_AXCY01000022.1"/>
</dbReference>
<feature type="compositionally biased region" description="Low complexity" evidence="1">
    <location>
        <begin position="67"/>
        <end position="78"/>
    </location>
</feature>
<name>A0A0A0BSK7_9CELL</name>
<reference evidence="4 5" key="1">
    <citation type="submission" date="2013-08" db="EMBL/GenBank/DDBJ databases">
        <title>Genome sequencing of Cellulomonas carbonis T26.</title>
        <authorList>
            <person name="Chen F."/>
            <person name="Li Y."/>
            <person name="Wang G."/>
        </authorList>
    </citation>
    <scope>NUCLEOTIDE SEQUENCE [LARGE SCALE GENOMIC DNA]</scope>
    <source>
        <strain evidence="4 5">T26</strain>
    </source>
</reference>
<dbReference type="Proteomes" id="UP000029839">
    <property type="component" value="Unassembled WGS sequence"/>
</dbReference>
<feature type="region of interest" description="Disordered" evidence="1">
    <location>
        <begin position="56"/>
        <end position="87"/>
    </location>
</feature>
<evidence type="ECO:0008006" key="6">
    <source>
        <dbReference type="Google" id="ProtNLM"/>
    </source>
</evidence>
<dbReference type="InterPro" id="IPR021416">
    <property type="entry name" value="DUF3048_N"/>
</dbReference>
<evidence type="ECO:0000313" key="4">
    <source>
        <dbReference type="EMBL" id="KGM11428.1"/>
    </source>
</evidence>
<evidence type="ECO:0000259" key="3">
    <source>
        <dbReference type="Pfam" id="PF17479"/>
    </source>
</evidence>
<dbReference type="EMBL" id="AXCY01000022">
    <property type="protein sequence ID" value="KGM11428.1"/>
    <property type="molecule type" value="Genomic_DNA"/>
</dbReference>
<evidence type="ECO:0000256" key="1">
    <source>
        <dbReference type="SAM" id="MobiDB-lite"/>
    </source>
</evidence>
<dbReference type="InterPro" id="IPR023158">
    <property type="entry name" value="YerB-like_sf"/>
</dbReference>
<accession>A0A0A0BSK7</accession>
<dbReference type="Pfam" id="PF17479">
    <property type="entry name" value="DUF3048_C"/>
    <property type="match status" value="1"/>
</dbReference>
<sequence length="388" mass="40078">MAQSTTSRRPARLGATHPGRPRRPRPERSSLARRGLPGRLAVVAVAAALALTACSGGEEVAEPEVPEPVTVSPSIEPSRTPAPEPEVPLTWPLTGVETAEVAARPAVAVKVENTSVARPQTGLESADVVWETIVEFEVSRFVAVFHSQVPEEVGPIRSVRPMDPLIVAPLRGLLAYSGGQQGILDEVRASGVQSISHDAGAAGMYRVGFRSAPHNVYGSLPTFLASADAEHAAPPAEQFAFALRPEQATARVAGTPAGTLAFRLSAQSSPSWTFDGASGTWLRSEGSTPATAASGARLSAVNVVALTADHPNSPYGAQGGAPVPTYDLVGEGDVVVASGPATVAGRWRKTALDAPLQLFTADGAPLLLAPGNTWVEMIPAGKGSLTVS</sequence>
<feature type="region of interest" description="Disordered" evidence="1">
    <location>
        <begin position="1"/>
        <end position="34"/>
    </location>
</feature>
<keyword evidence="5" id="KW-1185">Reference proteome</keyword>
<reference evidence="4 5" key="2">
    <citation type="journal article" date="2015" name="Stand. Genomic Sci.">
        <title>Draft genome sequence of Cellulomonas carbonis T26(T) and comparative analysis of six Cellulomonas genomes.</title>
        <authorList>
            <person name="Zhuang W."/>
            <person name="Zhang S."/>
            <person name="Xia X."/>
            <person name="Wang G."/>
        </authorList>
    </citation>
    <scope>NUCLEOTIDE SEQUENCE [LARGE SCALE GENOMIC DNA]</scope>
    <source>
        <strain evidence="4 5">T26</strain>
    </source>
</reference>
<dbReference type="Pfam" id="PF11258">
    <property type="entry name" value="DUF3048"/>
    <property type="match status" value="1"/>
</dbReference>
<dbReference type="SUPFAM" id="SSF159774">
    <property type="entry name" value="YerB-like"/>
    <property type="match status" value="1"/>
</dbReference>
<evidence type="ECO:0000313" key="5">
    <source>
        <dbReference type="Proteomes" id="UP000029839"/>
    </source>
</evidence>
<comment type="caution">
    <text evidence="4">The sequence shown here is derived from an EMBL/GenBank/DDBJ whole genome shotgun (WGS) entry which is preliminary data.</text>
</comment>